<protein>
    <submittedName>
        <fullName evidence="6">ArsR family transcriptional regulator</fullName>
    </submittedName>
</protein>
<feature type="domain" description="HTH arsR-type" evidence="5">
    <location>
        <begin position="1"/>
        <end position="90"/>
    </location>
</feature>
<dbReference type="InterPro" id="IPR051081">
    <property type="entry name" value="HTH_MetalResp_TranReg"/>
</dbReference>
<dbReference type="NCBIfam" id="NF033788">
    <property type="entry name" value="HTH_metalloreg"/>
    <property type="match status" value="1"/>
</dbReference>
<evidence type="ECO:0000313" key="6">
    <source>
        <dbReference type="EMBL" id="MBE0368580.1"/>
    </source>
</evidence>
<dbReference type="SMART" id="SM00418">
    <property type="entry name" value="HTH_ARSR"/>
    <property type="match status" value="1"/>
</dbReference>
<evidence type="ECO:0000256" key="1">
    <source>
        <dbReference type="ARBA" id="ARBA00022849"/>
    </source>
</evidence>
<dbReference type="Gene3D" id="1.10.10.10">
    <property type="entry name" value="Winged helix-like DNA-binding domain superfamily/Winged helix DNA-binding domain"/>
    <property type="match status" value="1"/>
</dbReference>
<dbReference type="PANTHER" id="PTHR33154">
    <property type="entry name" value="TRANSCRIPTIONAL REGULATOR, ARSR FAMILY"/>
    <property type="match status" value="1"/>
</dbReference>
<evidence type="ECO:0000256" key="3">
    <source>
        <dbReference type="ARBA" id="ARBA00023125"/>
    </source>
</evidence>
<keyword evidence="7" id="KW-1185">Reference proteome</keyword>
<comment type="caution">
    <text evidence="6">The sequence shown here is derived from an EMBL/GenBank/DDBJ whole genome shotgun (WGS) entry which is preliminary data.</text>
</comment>
<dbReference type="EMBL" id="AQGV01000012">
    <property type="protein sequence ID" value="MBE0368580.1"/>
    <property type="molecule type" value="Genomic_DNA"/>
</dbReference>
<dbReference type="InterPro" id="IPR001845">
    <property type="entry name" value="HTH_ArsR_DNA-bd_dom"/>
</dbReference>
<reference evidence="6 7" key="1">
    <citation type="submission" date="2015-03" db="EMBL/GenBank/DDBJ databases">
        <title>Genome sequence of Pseudoalteromonas aurantia.</title>
        <authorList>
            <person name="Xie B.-B."/>
            <person name="Rong J.-C."/>
            <person name="Qin Q.-L."/>
            <person name="Zhang Y.-Z."/>
        </authorList>
    </citation>
    <scope>NUCLEOTIDE SEQUENCE [LARGE SCALE GENOMIC DNA]</scope>
    <source>
        <strain evidence="6 7">208</strain>
    </source>
</reference>
<dbReference type="Proteomes" id="UP000615755">
    <property type="component" value="Unassembled WGS sequence"/>
</dbReference>
<keyword evidence="4" id="KW-0804">Transcription</keyword>
<sequence>MDPVTFFKCLSDETRLKALLLIQHEKELCVCELMVALGESQPKVSRHLAQLRKAKLLLDRKHKQWVYYRINDALPNWALDTLVQTHGENKSYFSTSLTKLNEMGSRPERVASCCNIELKGE</sequence>
<dbReference type="Pfam" id="PF01022">
    <property type="entry name" value="HTH_5"/>
    <property type="match status" value="1"/>
</dbReference>
<dbReference type="CDD" id="cd00090">
    <property type="entry name" value="HTH_ARSR"/>
    <property type="match status" value="1"/>
</dbReference>
<dbReference type="PANTHER" id="PTHR33154:SF18">
    <property type="entry name" value="ARSENICAL RESISTANCE OPERON REPRESSOR"/>
    <property type="match status" value="1"/>
</dbReference>
<dbReference type="PRINTS" id="PR00778">
    <property type="entry name" value="HTHARSR"/>
</dbReference>
<proteinExistence type="predicted"/>
<dbReference type="PROSITE" id="PS50987">
    <property type="entry name" value="HTH_ARSR_2"/>
    <property type="match status" value="1"/>
</dbReference>
<keyword evidence="2" id="KW-0805">Transcription regulation</keyword>
<evidence type="ECO:0000256" key="2">
    <source>
        <dbReference type="ARBA" id="ARBA00023015"/>
    </source>
</evidence>
<dbReference type="RefSeq" id="WP_192507837.1">
    <property type="nucleotide sequence ID" value="NZ_AQGV01000012.1"/>
</dbReference>
<dbReference type="InterPro" id="IPR011991">
    <property type="entry name" value="ArsR-like_HTH"/>
</dbReference>
<keyword evidence="3" id="KW-0238">DNA-binding</keyword>
<name>A0ABR9EC55_9GAMM</name>
<evidence type="ECO:0000259" key="5">
    <source>
        <dbReference type="PROSITE" id="PS50987"/>
    </source>
</evidence>
<organism evidence="6 7">
    <name type="scientific">Pseudoalteromonas aurantia 208</name>
    <dbReference type="NCBI Taxonomy" id="1314867"/>
    <lineage>
        <taxon>Bacteria</taxon>
        <taxon>Pseudomonadati</taxon>
        <taxon>Pseudomonadota</taxon>
        <taxon>Gammaproteobacteria</taxon>
        <taxon>Alteromonadales</taxon>
        <taxon>Pseudoalteromonadaceae</taxon>
        <taxon>Pseudoalteromonas</taxon>
    </lineage>
</organism>
<keyword evidence="1" id="KW-0059">Arsenical resistance</keyword>
<accession>A0ABR9EC55</accession>
<gene>
    <name evidence="6" type="primary">arsR</name>
    <name evidence="6" type="ORF">PAUR_a2211</name>
</gene>
<dbReference type="SUPFAM" id="SSF46785">
    <property type="entry name" value="Winged helix' DNA-binding domain"/>
    <property type="match status" value="1"/>
</dbReference>
<dbReference type="NCBIfam" id="NF007528">
    <property type="entry name" value="PRK10141.1"/>
    <property type="match status" value="1"/>
</dbReference>
<dbReference type="InterPro" id="IPR036390">
    <property type="entry name" value="WH_DNA-bd_sf"/>
</dbReference>
<evidence type="ECO:0000313" key="7">
    <source>
        <dbReference type="Proteomes" id="UP000615755"/>
    </source>
</evidence>
<evidence type="ECO:0000256" key="4">
    <source>
        <dbReference type="ARBA" id="ARBA00023163"/>
    </source>
</evidence>
<dbReference type="InterPro" id="IPR036388">
    <property type="entry name" value="WH-like_DNA-bd_sf"/>
</dbReference>